<keyword evidence="1" id="KW-0805">Transcription regulation</keyword>
<dbReference type="PANTHER" id="PTHR44688:SF16">
    <property type="entry name" value="DNA-BINDING TRANSCRIPTIONAL ACTIVATOR DEVR_DOSR"/>
    <property type="match status" value="1"/>
</dbReference>
<protein>
    <submittedName>
        <fullName evidence="14">LuxR C-terminal-related transcriptional regulator</fullName>
    </submittedName>
    <submittedName>
        <fullName evidence="12">Transcription regulator protein</fullName>
    </submittedName>
</protein>
<dbReference type="InterPro" id="IPR016032">
    <property type="entry name" value="Sig_transdc_resp-reg_C-effctor"/>
</dbReference>
<dbReference type="Pfam" id="PF00196">
    <property type="entry name" value="GerE"/>
    <property type="match status" value="1"/>
</dbReference>
<evidence type="ECO:0000256" key="3">
    <source>
        <dbReference type="ARBA" id="ARBA00023163"/>
    </source>
</evidence>
<reference evidence="14" key="2">
    <citation type="submission" date="2021-10" db="EMBL/GenBank/DDBJ databases">
        <title>Complete genome sequences of five Ralstonia solancearum strains isolated from sunflower.</title>
        <authorList>
            <person name="She X."/>
            <person name="He Z."/>
        </authorList>
    </citation>
    <scope>NUCLEOTIDE SEQUENCE</scope>
    <source>
        <strain evidence="14">RS638</strain>
        <plasmid evidence="14">p1</plasmid>
    </source>
</reference>
<feature type="region of interest" description="Disordered" evidence="4">
    <location>
        <begin position="1"/>
        <end position="20"/>
    </location>
</feature>
<proteinExistence type="predicted"/>
<dbReference type="CDD" id="cd06170">
    <property type="entry name" value="LuxR_C_like"/>
    <property type="match status" value="1"/>
</dbReference>
<dbReference type="EMBL" id="LN899826">
    <property type="protein sequence ID" value="CUV41911.1"/>
    <property type="molecule type" value="Genomic_DNA"/>
</dbReference>
<evidence type="ECO:0000313" key="11">
    <source>
        <dbReference type="EMBL" id="CUV47782.1"/>
    </source>
</evidence>
<sequence>MTHQGGVSHADAPIPMAWPQHPMLTTRQQDILREAAFGKSNAEIAQSLHISIETVKTHVRQILMRLEARNRTELAAMYQQALHHHGRWQ</sequence>
<dbReference type="PRINTS" id="PR00038">
    <property type="entry name" value="HTHLUXR"/>
</dbReference>
<evidence type="ECO:0000313" key="10">
    <source>
        <dbReference type="EMBL" id="CUV41911.1"/>
    </source>
</evidence>
<evidence type="ECO:0000313" key="9">
    <source>
        <dbReference type="EMBL" id="CUV34543.1"/>
    </source>
</evidence>
<dbReference type="EMBL" id="LN899822">
    <property type="protein sequence ID" value="CUV59264.1"/>
    <property type="molecule type" value="Genomic_DNA"/>
</dbReference>
<evidence type="ECO:0000313" key="8">
    <source>
        <dbReference type="EMBL" id="CUV30354.1"/>
    </source>
</evidence>
<name>A0A0K1ZSN9_RALSL</name>
<dbReference type="PANTHER" id="PTHR44688">
    <property type="entry name" value="DNA-BINDING TRANSCRIPTIONAL ACTIVATOR DEVR_DOSR"/>
    <property type="match status" value="1"/>
</dbReference>
<evidence type="ECO:0000256" key="1">
    <source>
        <dbReference type="ARBA" id="ARBA00023015"/>
    </source>
</evidence>
<evidence type="ECO:0000313" key="7">
    <source>
        <dbReference type="EMBL" id="CUV23281.1"/>
    </source>
</evidence>
<dbReference type="EMBL" id="LN899827">
    <property type="protein sequence ID" value="CUV47782.1"/>
    <property type="molecule type" value="Genomic_DNA"/>
</dbReference>
<dbReference type="PATRIC" id="fig|305.107.peg.2735"/>
<evidence type="ECO:0000313" key="6">
    <source>
        <dbReference type="EMBL" id="CUV19654.1"/>
    </source>
</evidence>
<dbReference type="SUPFAM" id="SSF46894">
    <property type="entry name" value="C-terminal effector domain of the bipartite response regulators"/>
    <property type="match status" value="1"/>
</dbReference>
<dbReference type="EMBL" id="LN899821">
    <property type="protein sequence ID" value="CUV19654.1"/>
    <property type="molecule type" value="Genomic_DNA"/>
</dbReference>
<evidence type="ECO:0000313" key="14">
    <source>
        <dbReference type="EMBL" id="UZF17127.1"/>
    </source>
</evidence>
<evidence type="ECO:0000313" key="12">
    <source>
        <dbReference type="EMBL" id="CUV56902.1"/>
    </source>
</evidence>
<keyword evidence="14" id="KW-0614">Plasmid</keyword>
<dbReference type="InterPro" id="IPR036388">
    <property type="entry name" value="WH-like_DNA-bd_sf"/>
</dbReference>
<dbReference type="GO" id="GO:0003677">
    <property type="term" value="F:DNA binding"/>
    <property type="evidence" value="ECO:0007669"/>
    <property type="project" value="UniProtKB-KW"/>
</dbReference>
<evidence type="ECO:0000256" key="2">
    <source>
        <dbReference type="ARBA" id="ARBA00023125"/>
    </source>
</evidence>
<dbReference type="EMBL" id="LN899825">
    <property type="protein sequence ID" value="CUV34543.1"/>
    <property type="molecule type" value="Genomic_DNA"/>
</dbReference>
<dbReference type="Gene3D" id="1.10.10.10">
    <property type="entry name" value="Winged helix-like DNA-binding domain superfamily/Winged helix DNA-binding domain"/>
    <property type="match status" value="1"/>
</dbReference>
<dbReference type="EMBL" id="LN899823">
    <property type="protein sequence ID" value="CUV23281.1"/>
    <property type="molecule type" value="Genomic_DNA"/>
</dbReference>
<evidence type="ECO:0000313" key="13">
    <source>
        <dbReference type="EMBL" id="CUV59264.1"/>
    </source>
</evidence>
<evidence type="ECO:0000256" key="4">
    <source>
        <dbReference type="SAM" id="MobiDB-lite"/>
    </source>
</evidence>
<dbReference type="SMART" id="SM00421">
    <property type="entry name" value="HTH_LUXR"/>
    <property type="match status" value="1"/>
</dbReference>
<dbReference type="EMBL" id="CP085044">
    <property type="protein sequence ID" value="UZF17127.1"/>
    <property type="molecule type" value="Genomic_DNA"/>
</dbReference>
<accession>A0A0K1ZSN9</accession>
<keyword evidence="2" id="KW-0238">DNA-binding</keyword>
<dbReference type="AlphaFoldDB" id="A0A0K1ZSN9"/>
<feature type="domain" description="HTH luxR-type" evidence="5">
    <location>
        <begin position="17"/>
        <end position="82"/>
    </location>
</feature>
<dbReference type="InterPro" id="IPR000792">
    <property type="entry name" value="Tscrpt_reg_LuxR_C"/>
</dbReference>
<keyword evidence="3" id="KW-0804">Transcription</keyword>
<dbReference type="EMBL" id="LN899820">
    <property type="protein sequence ID" value="CUV56902.1"/>
    <property type="molecule type" value="Genomic_DNA"/>
</dbReference>
<dbReference type="PROSITE" id="PS50043">
    <property type="entry name" value="HTH_LUXR_2"/>
    <property type="match status" value="1"/>
</dbReference>
<organism evidence="12">
    <name type="scientific">Ralstonia solanacearum</name>
    <name type="common">Pseudomonas solanacearum</name>
    <dbReference type="NCBI Taxonomy" id="305"/>
    <lineage>
        <taxon>Bacteria</taxon>
        <taxon>Pseudomonadati</taxon>
        <taxon>Pseudomonadota</taxon>
        <taxon>Betaproteobacteria</taxon>
        <taxon>Burkholderiales</taxon>
        <taxon>Burkholderiaceae</taxon>
        <taxon>Ralstonia</taxon>
        <taxon>Ralstonia solanacearum species complex</taxon>
    </lineage>
</organism>
<gene>
    <name evidence="14" type="ORF">LH706_24460</name>
    <name evidence="6" type="ORF">PSS4_v1_1080013</name>
    <name evidence="13" type="ORF">RD1301_v1_360009</name>
    <name evidence="7" type="ORF">RUN1744_v1_380033</name>
    <name evidence="8" type="ORF">RUN1985_v1_620142</name>
    <name evidence="12" type="ORF">RUN215_v1_1010013</name>
    <name evidence="9" type="ORF">TD1301_v1_960013</name>
    <name evidence="10" type="ORF">TF3108_v1_900021</name>
    <name evidence="11" type="ORF">TO10_v1_1110013</name>
</gene>
<evidence type="ECO:0000259" key="5">
    <source>
        <dbReference type="PROSITE" id="PS50043"/>
    </source>
</evidence>
<dbReference type="GO" id="GO:0006355">
    <property type="term" value="P:regulation of DNA-templated transcription"/>
    <property type="evidence" value="ECO:0007669"/>
    <property type="project" value="InterPro"/>
</dbReference>
<geneLocation type="plasmid" evidence="14">
    <name>p1</name>
</geneLocation>
<reference evidence="12" key="1">
    <citation type="submission" date="2015-10" db="EMBL/GenBank/DDBJ databases">
        <authorList>
            <person name="Gilbert D.G."/>
        </authorList>
    </citation>
    <scope>NUCLEOTIDE SEQUENCE</scope>
    <source>
        <strain evidence="12">Phyl III-seqv23</strain>
    </source>
</reference>
<dbReference type="EMBL" id="LN899824">
    <property type="protein sequence ID" value="CUV30354.1"/>
    <property type="molecule type" value="Genomic_DNA"/>
</dbReference>